<comment type="caution">
    <text evidence="3">The sequence shown here is derived from an EMBL/GenBank/DDBJ whole genome shotgun (WGS) entry which is preliminary data.</text>
</comment>
<dbReference type="CDD" id="cd00067">
    <property type="entry name" value="GAL4"/>
    <property type="match status" value="1"/>
</dbReference>
<proteinExistence type="predicted"/>
<dbReference type="InterPro" id="IPR001138">
    <property type="entry name" value="Zn2Cys6_DnaBD"/>
</dbReference>
<evidence type="ECO:0000259" key="2">
    <source>
        <dbReference type="PROSITE" id="PS50048"/>
    </source>
</evidence>
<dbReference type="EMBL" id="JAPCWZ010000004">
    <property type="protein sequence ID" value="KAK8869205.1"/>
    <property type="molecule type" value="Genomic_DNA"/>
</dbReference>
<keyword evidence="1" id="KW-0539">Nucleus</keyword>
<dbReference type="CDD" id="cd12148">
    <property type="entry name" value="fungal_TF_MHR"/>
    <property type="match status" value="1"/>
</dbReference>
<gene>
    <name evidence="3" type="ORF">PGQ11_007783</name>
</gene>
<feature type="domain" description="Zn(2)-C6 fungal-type" evidence="2">
    <location>
        <begin position="39"/>
        <end position="69"/>
    </location>
</feature>
<keyword evidence="4" id="KW-1185">Reference proteome</keyword>
<dbReference type="PANTHER" id="PTHR47256:SF1">
    <property type="entry name" value="ZN(II)2CYS6 TRANSCRIPTION FACTOR (EUROFUNG)"/>
    <property type="match status" value="1"/>
</dbReference>
<dbReference type="SUPFAM" id="SSF57701">
    <property type="entry name" value="Zn2/Cys6 DNA-binding domain"/>
    <property type="match status" value="1"/>
</dbReference>
<accession>A0ABR2IX66</accession>
<dbReference type="Pfam" id="PF00172">
    <property type="entry name" value="Zn_clus"/>
    <property type="match status" value="1"/>
</dbReference>
<name>A0ABR2IX66_9PEZI</name>
<dbReference type="PROSITE" id="PS00463">
    <property type="entry name" value="ZN2_CY6_FUNGAL_1"/>
    <property type="match status" value="1"/>
</dbReference>
<dbReference type="Gene3D" id="4.10.240.10">
    <property type="entry name" value="Zn(2)-C6 fungal-type DNA-binding domain"/>
    <property type="match status" value="1"/>
</dbReference>
<protein>
    <submittedName>
        <fullName evidence="3">Nitrogen assimilation transcription factor nit-4</fullName>
    </submittedName>
</protein>
<reference evidence="3 4" key="1">
    <citation type="journal article" date="2024" name="IMA Fungus">
        <title>Apiospora arundinis, a panoply of carbohydrate-active enzymes and secondary metabolites.</title>
        <authorList>
            <person name="Sorensen T."/>
            <person name="Petersen C."/>
            <person name="Muurmann A.T."/>
            <person name="Christiansen J.V."/>
            <person name="Brundto M.L."/>
            <person name="Overgaard C.K."/>
            <person name="Boysen A.T."/>
            <person name="Wollenberg R.D."/>
            <person name="Larsen T.O."/>
            <person name="Sorensen J.L."/>
            <person name="Nielsen K.L."/>
            <person name="Sondergaard T.E."/>
        </authorList>
    </citation>
    <scope>NUCLEOTIDE SEQUENCE [LARGE SCALE GENOMIC DNA]</scope>
    <source>
        <strain evidence="3 4">AAU 773</strain>
    </source>
</reference>
<dbReference type="Proteomes" id="UP001390339">
    <property type="component" value="Unassembled WGS sequence"/>
</dbReference>
<organism evidence="3 4">
    <name type="scientific">Apiospora arundinis</name>
    <dbReference type="NCBI Taxonomy" id="335852"/>
    <lineage>
        <taxon>Eukaryota</taxon>
        <taxon>Fungi</taxon>
        <taxon>Dikarya</taxon>
        <taxon>Ascomycota</taxon>
        <taxon>Pezizomycotina</taxon>
        <taxon>Sordariomycetes</taxon>
        <taxon>Xylariomycetidae</taxon>
        <taxon>Amphisphaeriales</taxon>
        <taxon>Apiosporaceae</taxon>
        <taxon>Apiospora</taxon>
    </lineage>
</organism>
<dbReference type="InterPro" id="IPR053187">
    <property type="entry name" value="Notoamide_regulator"/>
</dbReference>
<dbReference type="SMART" id="SM00066">
    <property type="entry name" value="GAL4"/>
    <property type="match status" value="1"/>
</dbReference>
<evidence type="ECO:0000256" key="1">
    <source>
        <dbReference type="ARBA" id="ARBA00023242"/>
    </source>
</evidence>
<dbReference type="PROSITE" id="PS50048">
    <property type="entry name" value="ZN2_CY6_FUNGAL_2"/>
    <property type="match status" value="1"/>
</dbReference>
<dbReference type="PANTHER" id="PTHR47256">
    <property type="entry name" value="ZN(II)2CYS6 TRANSCRIPTION FACTOR (EUROFUNG)-RELATED"/>
    <property type="match status" value="1"/>
</dbReference>
<evidence type="ECO:0000313" key="4">
    <source>
        <dbReference type="Proteomes" id="UP001390339"/>
    </source>
</evidence>
<dbReference type="InterPro" id="IPR036864">
    <property type="entry name" value="Zn2-C6_fun-type_DNA-bd_sf"/>
</dbReference>
<evidence type="ECO:0000313" key="3">
    <source>
        <dbReference type="EMBL" id="KAK8869205.1"/>
    </source>
</evidence>
<sequence>MERRYAPLLPANKRPAVIDAPLEPKENPSKRKRIGVQLACHRCRTKKTRCDGVRPVCGPCFKRSVGCTYVDPKVVHEENAKVLELLQSVPEQRAINILRLFRTTGDSAKVLSIVKGSVDDEWHQSLQNATYTIPTTNLTTLELELMIKNSVAYPRLRRVSVSELEERNLFRPFTLARTQVAEETEMPFLANNASKSPSPKDVVGTIRVDADSAATCIGAQAPVQQLAERRQELCDRRLNSLDIGLWTKVPIPSDYAAKIISLYLEIDHPLLGTFDPDLFVSDLVGYQHTMCSSLMVNALLYWGCQMYTATDQDANQYTDRFGAESERLWDAEKEHDSPLDMVSAQLLSLAFMGRGKDHKVLHFLTAAVQIGTRLGLFGVDESIAKQLLQTLPESLRSGWSFIAWGIFNWAVLVSFFYKQPGVEIPTQPPTLPIPGGSGAKDHQDLNFSGEVDDERIALHSLMGVSLANYNHQAPTIHKQLRFDFTENKYREILAWAENLPSQLVCTYDSPHHVIIFHSSYFYVGVMDHNSSSMWIHSVILDLFRPLLDRQYPEHMRLKTFSAPDSSPTAAYIASVNQLIIQFRSKYETSICTMLWHTALMYVANAVLQDTDDSQWLEYLLLCIYGYETLRRPFRVAETIGRGLLTMALRNKNIKSEDARNILGCLQEQGLGQANKNIRATFMGDLQLAHSNPEAATMERLASNFDDMVLFQDFIHSDSEDVVQ</sequence>